<keyword evidence="1" id="KW-0472">Membrane</keyword>
<sequence>MSSTSKNRFFIINKFDAAGVFLYLSCDKSKKKQKSRPIVIFSGGNLFLRITLTNIIPFSMGFKVNWRLG</sequence>
<evidence type="ECO:0000256" key="1">
    <source>
        <dbReference type="SAM" id="Phobius"/>
    </source>
</evidence>
<name>N0A740_9AGAM</name>
<keyword evidence="1" id="KW-1133">Transmembrane helix</keyword>
<dbReference type="RefSeq" id="YP_008082074.1">
    <property type="nucleotide sequence ID" value="NC_021436.1"/>
</dbReference>
<dbReference type="GeneID" id="16029613"/>
<accession>N0A740</accession>
<proteinExistence type="predicted"/>
<dbReference type="AlphaFoldDB" id="N0A740"/>
<feature type="transmembrane region" description="Helical" evidence="1">
    <location>
        <begin position="38"/>
        <end position="60"/>
    </location>
</feature>
<reference evidence="2" key="2">
    <citation type="journal article" date="2014" name="FEMS Microbiol. Lett.">
        <title>Mobile elements and mitochondrial genome expansion in the soil fungus and potato pathogen Rhizoctonia solani AG-3.</title>
        <authorList>
            <person name="Losada L."/>
            <person name="Pakala S.B."/>
            <person name="Fedorova N.D."/>
            <person name="Joardar V."/>
            <person name="Shabalina S.A."/>
            <person name="Hostetler J."/>
            <person name="Pakala S.M."/>
            <person name="Zafar N."/>
            <person name="Thomas E."/>
            <person name="Rodriguez-Carres M."/>
            <person name="Dean R."/>
            <person name="Vilgalys R."/>
            <person name="Nierman W.C."/>
            <person name="Cubeta M.A."/>
        </authorList>
    </citation>
    <scope>NUCLEOTIDE SEQUENCE</scope>
    <source>
        <strain evidence="2">AG3 Rhs1AP</strain>
    </source>
</reference>
<evidence type="ECO:0000313" key="2">
    <source>
        <dbReference type="EMBL" id="AGK45452.1"/>
    </source>
</evidence>
<keyword evidence="2" id="KW-0496">Mitochondrion</keyword>
<keyword evidence="1" id="KW-0812">Transmembrane</keyword>
<gene>
    <name evidence="2" type="ORF">RSOL_m01420</name>
</gene>
<organism evidence="2">
    <name type="scientific">Rhizoctonia solani</name>
    <dbReference type="NCBI Taxonomy" id="456999"/>
    <lineage>
        <taxon>Eukaryota</taxon>
        <taxon>Fungi</taxon>
        <taxon>Dikarya</taxon>
        <taxon>Basidiomycota</taxon>
        <taxon>Agaricomycotina</taxon>
        <taxon>Agaricomycetes</taxon>
        <taxon>Cantharellales</taxon>
        <taxon>Ceratobasidiaceae</taxon>
        <taxon>Rhizoctonia</taxon>
    </lineage>
</organism>
<geneLocation type="mitochondrion" evidence="2"/>
<dbReference type="EMBL" id="KC352446">
    <property type="protein sequence ID" value="AGK45452.1"/>
    <property type="molecule type" value="Genomic_DNA"/>
</dbReference>
<reference evidence="2" key="1">
    <citation type="submission" date="2012-12" db="EMBL/GenBank/DDBJ databases">
        <authorList>
            <person name="Pakala S."/>
            <person name="Fedorova N."/>
            <person name="Joardar V."/>
            <person name="Shabalina S."/>
            <person name="Hostetler J."/>
            <person name="Pakala S."/>
            <person name="Zafar N."/>
            <person name="Nierman W."/>
            <person name="Cubeta M."/>
        </authorList>
    </citation>
    <scope>NUCLEOTIDE SEQUENCE</scope>
    <source>
        <strain evidence="2">AG3 Rhs1AP</strain>
    </source>
</reference>
<protein>
    <submittedName>
        <fullName evidence="2">Uncharacterized protein</fullName>
    </submittedName>
</protein>